<accession>A0A8C5CW22</accession>
<dbReference type="GO" id="GO:0016020">
    <property type="term" value="C:membrane"/>
    <property type="evidence" value="ECO:0007669"/>
    <property type="project" value="TreeGrafter"/>
</dbReference>
<evidence type="ECO:0000313" key="2">
    <source>
        <dbReference type="Ensembl" id="ENSGMOP00000068125.1"/>
    </source>
</evidence>
<dbReference type="GO" id="GO:0004984">
    <property type="term" value="F:olfactory receptor activity"/>
    <property type="evidence" value="ECO:0007669"/>
    <property type="project" value="TreeGrafter"/>
</dbReference>
<feature type="transmembrane region" description="Helical" evidence="1">
    <location>
        <begin position="223"/>
        <end position="245"/>
    </location>
</feature>
<proteinExistence type="predicted"/>
<dbReference type="Ensembl" id="ENSGMOT00000073705.1">
    <property type="protein sequence ID" value="ENSGMOP00000068125.1"/>
    <property type="gene ID" value="ENSGMOG00000035440.1"/>
</dbReference>
<evidence type="ECO:0000313" key="3">
    <source>
        <dbReference type="Proteomes" id="UP000694546"/>
    </source>
</evidence>
<evidence type="ECO:0008006" key="4">
    <source>
        <dbReference type="Google" id="ProtNLM"/>
    </source>
</evidence>
<dbReference type="GeneTree" id="ENSGT00980000199221"/>
<keyword evidence="1" id="KW-0812">Transmembrane</keyword>
<sequence>FALCIAPSASGTTARSAVAPLKECIPPFYKCSRINACRPQMYQETRYILLANVLLSDLLFVTVYMLSTCLNAAGVLMLEWACTTQLFLLAALFSSGILSTMAMVLDTLLAVLVPLRYFALWPPAVAGIWAVSLLLPAGVVGLAMLLSVAAILLILLLVFSGYVAVCCRTCKAGVWKGESSSRAKGTFLIHYLHLFLSFCPMLVLAYKLMWYCYYGVQDLRVDLWLSLVMCNVLLMLPKALAPYLYGFRYRDLRKALLLFYGIRRGTPIEPIT</sequence>
<keyword evidence="3" id="KW-1185">Reference proteome</keyword>
<dbReference type="GO" id="GO:0005549">
    <property type="term" value="F:odorant binding"/>
    <property type="evidence" value="ECO:0007669"/>
    <property type="project" value="TreeGrafter"/>
</dbReference>
<dbReference type="PANTHER" id="PTHR26451:SF928">
    <property type="entry name" value="G-PROTEIN COUPLED RECEPTOR 148-RELATED"/>
    <property type="match status" value="1"/>
</dbReference>
<dbReference type="SUPFAM" id="SSF81321">
    <property type="entry name" value="Family A G protein-coupled receptor-like"/>
    <property type="match status" value="1"/>
</dbReference>
<keyword evidence="1" id="KW-1133">Transmembrane helix</keyword>
<dbReference type="Proteomes" id="UP000694546">
    <property type="component" value="Chromosome 8"/>
</dbReference>
<dbReference type="Gene3D" id="1.20.1070.10">
    <property type="entry name" value="Rhodopsin 7-helix transmembrane proteins"/>
    <property type="match status" value="1"/>
</dbReference>
<protein>
    <recommendedName>
        <fullName evidence="4">G-protein coupled receptors family 1 profile domain-containing protein</fullName>
    </recommendedName>
</protein>
<feature type="transmembrane region" description="Helical" evidence="1">
    <location>
        <begin position="86"/>
        <end position="105"/>
    </location>
</feature>
<evidence type="ECO:0000256" key="1">
    <source>
        <dbReference type="SAM" id="Phobius"/>
    </source>
</evidence>
<reference evidence="2" key="1">
    <citation type="submission" date="2025-08" db="UniProtKB">
        <authorList>
            <consortium name="Ensembl"/>
        </authorList>
    </citation>
    <scope>IDENTIFICATION</scope>
</reference>
<feature type="transmembrane region" description="Helical" evidence="1">
    <location>
        <begin position="188"/>
        <end position="211"/>
    </location>
</feature>
<dbReference type="InterPro" id="IPR052921">
    <property type="entry name" value="GPCR1_Superfamily_Member"/>
</dbReference>
<name>A0A8C5CW22_GADMO</name>
<dbReference type="AlphaFoldDB" id="A0A8C5CW22"/>
<reference evidence="2" key="2">
    <citation type="submission" date="2025-09" db="UniProtKB">
        <authorList>
            <consortium name="Ensembl"/>
        </authorList>
    </citation>
    <scope>IDENTIFICATION</scope>
</reference>
<dbReference type="PANTHER" id="PTHR26451">
    <property type="entry name" value="G_PROTEIN_RECEP_F1_2 DOMAIN-CONTAINING PROTEIN"/>
    <property type="match status" value="1"/>
</dbReference>
<organism evidence="2 3">
    <name type="scientific">Gadus morhua</name>
    <name type="common">Atlantic cod</name>
    <dbReference type="NCBI Taxonomy" id="8049"/>
    <lineage>
        <taxon>Eukaryota</taxon>
        <taxon>Metazoa</taxon>
        <taxon>Chordata</taxon>
        <taxon>Craniata</taxon>
        <taxon>Vertebrata</taxon>
        <taxon>Euteleostomi</taxon>
        <taxon>Actinopterygii</taxon>
        <taxon>Neopterygii</taxon>
        <taxon>Teleostei</taxon>
        <taxon>Neoteleostei</taxon>
        <taxon>Acanthomorphata</taxon>
        <taxon>Zeiogadaria</taxon>
        <taxon>Gadariae</taxon>
        <taxon>Gadiformes</taxon>
        <taxon>Gadoidei</taxon>
        <taxon>Gadidae</taxon>
        <taxon>Gadus</taxon>
    </lineage>
</organism>
<keyword evidence="1" id="KW-0472">Membrane</keyword>
<feature type="transmembrane region" description="Helical" evidence="1">
    <location>
        <begin position="117"/>
        <end position="137"/>
    </location>
</feature>
<dbReference type="OMA" id="RANITFM"/>
<feature type="transmembrane region" description="Helical" evidence="1">
    <location>
        <begin position="143"/>
        <end position="167"/>
    </location>
</feature>
<feature type="transmembrane region" description="Helical" evidence="1">
    <location>
        <begin position="47"/>
        <end position="66"/>
    </location>
</feature>